<keyword evidence="9 12" id="KW-0812">Transmembrane</keyword>
<organism evidence="14 15">
    <name type="scientific">Reyranella soli</name>
    <dbReference type="NCBI Taxonomy" id="1230389"/>
    <lineage>
        <taxon>Bacteria</taxon>
        <taxon>Pseudomonadati</taxon>
        <taxon>Pseudomonadota</taxon>
        <taxon>Alphaproteobacteria</taxon>
        <taxon>Hyphomicrobiales</taxon>
        <taxon>Reyranellaceae</taxon>
        <taxon>Reyranella</taxon>
    </lineage>
</organism>
<keyword evidence="8" id="KW-0808">Transferase</keyword>
<proteinExistence type="inferred from homology"/>
<keyword evidence="5" id="KW-1003">Cell membrane</keyword>
<feature type="transmembrane region" description="Helical" evidence="12">
    <location>
        <begin position="393"/>
        <end position="417"/>
    </location>
</feature>
<reference evidence="14 15" key="1">
    <citation type="submission" date="2019-07" db="EMBL/GenBank/DDBJ databases">
        <title>Whole genome shotgun sequence of Reyranella soli NBRC 108950.</title>
        <authorList>
            <person name="Hosoyama A."/>
            <person name="Uohara A."/>
            <person name="Ohji S."/>
            <person name="Ichikawa N."/>
        </authorList>
    </citation>
    <scope>NUCLEOTIDE SEQUENCE [LARGE SCALE GENOMIC DNA]</scope>
    <source>
        <strain evidence="14 15">NBRC 108950</strain>
    </source>
</reference>
<evidence type="ECO:0000256" key="7">
    <source>
        <dbReference type="ARBA" id="ARBA00022676"/>
    </source>
</evidence>
<dbReference type="GO" id="GO:0016758">
    <property type="term" value="F:hexosyltransferase activity"/>
    <property type="evidence" value="ECO:0007669"/>
    <property type="project" value="TreeGrafter"/>
</dbReference>
<comment type="similarity">
    <text evidence="3">Belongs to the glycosyltransferase 2 family. OpgH subfamily.</text>
</comment>
<evidence type="ECO:0000256" key="12">
    <source>
        <dbReference type="SAM" id="Phobius"/>
    </source>
</evidence>
<evidence type="ECO:0000256" key="9">
    <source>
        <dbReference type="ARBA" id="ARBA00022692"/>
    </source>
</evidence>
<evidence type="ECO:0000313" key="15">
    <source>
        <dbReference type="Proteomes" id="UP000321058"/>
    </source>
</evidence>
<evidence type="ECO:0000313" key="14">
    <source>
        <dbReference type="EMBL" id="GEP58134.1"/>
    </source>
</evidence>
<gene>
    <name evidence="14" type="ORF">RSO01_53000</name>
</gene>
<evidence type="ECO:0000256" key="4">
    <source>
        <dbReference type="ARBA" id="ARBA00020585"/>
    </source>
</evidence>
<name>A0A512NGQ3_9HYPH</name>
<dbReference type="Gene3D" id="3.90.550.10">
    <property type="entry name" value="Spore Coat Polysaccharide Biosynthesis Protein SpsA, Chain A"/>
    <property type="match status" value="1"/>
</dbReference>
<evidence type="ECO:0000256" key="1">
    <source>
        <dbReference type="ARBA" id="ARBA00004429"/>
    </source>
</evidence>
<evidence type="ECO:0000259" key="13">
    <source>
        <dbReference type="Pfam" id="PF13632"/>
    </source>
</evidence>
<evidence type="ECO:0000256" key="3">
    <source>
        <dbReference type="ARBA" id="ARBA00009337"/>
    </source>
</evidence>
<dbReference type="EMBL" id="BKAJ01000094">
    <property type="protein sequence ID" value="GEP58134.1"/>
    <property type="molecule type" value="Genomic_DNA"/>
</dbReference>
<keyword evidence="10 12" id="KW-1133">Transmembrane helix</keyword>
<dbReference type="NCBIfam" id="NF003958">
    <property type="entry name" value="PRK05454.2-1"/>
    <property type="match status" value="1"/>
</dbReference>
<dbReference type="PANTHER" id="PTHR43867">
    <property type="entry name" value="CELLULOSE SYNTHASE CATALYTIC SUBUNIT A [UDP-FORMING]"/>
    <property type="match status" value="1"/>
</dbReference>
<accession>A0A512NGQ3</accession>
<feature type="transmembrane region" description="Helical" evidence="12">
    <location>
        <begin position="429"/>
        <end position="451"/>
    </location>
</feature>
<keyword evidence="11 12" id="KW-0472">Membrane</keyword>
<keyword evidence="6" id="KW-0997">Cell inner membrane</keyword>
<keyword evidence="15" id="KW-1185">Reference proteome</keyword>
<evidence type="ECO:0000256" key="8">
    <source>
        <dbReference type="ARBA" id="ARBA00022679"/>
    </source>
</evidence>
<keyword evidence="7" id="KW-0328">Glycosyltransferase</keyword>
<feature type="domain" description="Glycosyltransferase 2-like" evidence="13">
    <location>
        <begin position="184"/>
        <end position="399"/>
    </location>
</feature>
<dbReference type="InterPro" id="IPR029044">
    <property type="entry name" value="Nucleotide-diphossugar_trans"/>
</dbReference>
<feature type="transmembrane region" description="Helical" evidence="12">
    <location>
        <begin position="32"/>
        <end position="57"/>
    </location>
</feature>
<evidence type="ECO:0000256" key="2">
    <source>
        <dbReference type="ARBA" id="ARBA00005001"/>
    </source>
</evidence>
<evidence type="ECO:0000256" key="6">
    <source>
        <dbReference type="ARBA" id="ARBA00022519"/>
    </source>
</evidence>
<dbReference type="NCBIfam" id="NF003962">
    <property type="entry name" value="PRK05454.2-5"/>
    <property type="match status" value="1"/>
</dbReference>
<dbReference type="Pfam" id="PF13632">
    <property type="entry name" value="Glyco_trans_2_3"/>
    <property type="match status" value="1"/>
</dbReference>
<dbReference type="InterPro" id="IPR050321">
    <property type="entry name" value="Glycosyltr_2/OpgH_subfam"/>
</dbReference>
<feature type="transmembrane region" description="Helical" evidence="12">
    <location>
        <begin position="509"/>
        <end position="530"/>
    </location>
</feature>
<feature type="transmembrane region" description="Helical" evidence="12">
    <location>
        <begin position="355"/>
        <end position="381"/>
    </location>
</feature>
<dbReference type="PANTHER" id="PTHR43867:SF5">
    <property type="entry name" value="GLUCANS BIOSYNTHESIS GLUCOSYLTRANSFERASE H"/>
    <property type="match status" value="1"/>
</dbReference>
<dbReference type="GO" id="GO:0005886">
    <property type="term" value="C:plasma membrane"/>
    <property type="evidence" value="ECO:0007669"/>
    <property type="project" value="UniProtKB-SubCell"/>
</dbReference>
<evidence type="ECO:0000256" key="10">
    <source>
        <dbReference type="ARBA" id="ARBA00022989"/>
    </source>
</evidence>
<protein>
    <recommendedName>
        <fullName evidence="4">Glucans biosynthesis glucosyltransferase H</fullName>
    </recommendedName>
</protein>
<dbReference type="Proteomes" id="UP000321058">
    <property type="component" value="Unassembled WGS sequence"/>
</dbReference>
<evidence type="ECO:0000256" key="5">
    <source>
        <dbReference type="ARBA" id="ARBA00022475"/>
    </source>
</evidence>
<dbReference type="SUPFAM" id="SSF53448">
    <property type="entry name" value="Nucleotide-diphospho-sugar transferases"/>
    <property type="match status" value="1"/>
</dbReference>
<comment type="caution">
    <text evidence="14">The sequence shown here is derived from an EMBL/GenBank/DDBJ whole genome shotgun (WGS) entry which is preliminary data.</text>
</comment>
<evidence type="ECO:0000256" key="11">
    <source>
        <dbReference type="ARBA" id="ARBA00023136"/>
    </source>
</evidence>
<comment type="pathway">
    <text evidence="2">Glycan metabolism; osmoregulated periplasmic glucan (OPG) biosynthesis.</text>
</comment>
<sequence>MFGVLVATSIAALIGLAALSLSAGGFDAVDLLLLALFGATTPWLAIGYWNAAIGFFIMRFTDDPSTYVVPQAARAVPPSAIAGSTAILMCVRNESPDRVVRNLNAMMADIDAAGCADRFHVYVLSDTSLPDILSAEAEAFGELARQWAGRLPLTYRRRTANTGYKAGNIRDFLERWGDAHELMVTLDADSYMTASAVLRMVGIVQANPKLGILQGLVVGMPSTSAFARIFQFGMRLGMRSWTIGSAWWQADCGPYWGHNAVIRVAPFKQHCAIPVLPGNGLLRGHVLSHDQIEAALMRRAGYDVRVLPEEDLGWEENPPTLIEFIRRDQRWCQGTLQYVFFAGTPGLEVVSRFQLLFAMLMFLGSPAWIGLLLVSTLVLAATPSPGAVVDADYGMALLVTILVMWFAPKIATIVDVLSRPILRRRFGGAFRFLGSIAIETAFFLLLSPIMWTAHTLFLAGLPFGRAIGWIGQVRNDHSVSWSTALRHLWPQTLLGAASLMLLGLQQPEALPYVFVLWAGGLALSIPLCVITSRPSVGLAYSRIGIGRLPEETDPPAALEHLELPALRAAQPVAPG</sequence>
<dbReference type="AlphaFoldDB" id="A0A512NGQ3"/>
<comment type="subcellular location">
    <subcellularLocation>
        <location evidence="1">Cell inner membrane</location>
        <topology evidence="1">Multi-pass membrane protein</topology>
    </subcellularLocation>
</comment>
<dbReference type="InterPro" id="IPR001173">
    <property type="entry name" value="Glyco_trans_2-like"/>
</dbReference>